<dbReference type="InterPro" id="IPR011008">
    <property type="entry name" value="Dimeric_a/b-barrel"/>
</dbReference>
<evidence type="ECO:0000259" key="4">
    <source>
        <dbReference type="PROSITE" id="PS50956"/>
    </source>
</evidence>
<dbReference type="InterPro" id="IPR019887">
    <property type="entry name" value="Tscrpt_reg_AsnC/Lrp_C"/>
</dbReference>
<dbReference type="Pfam" id="PF13412">
    <property type="entry name" value="HTH_24"/>
    <property type="match status" value="1"/>
</dbReference>
<dbReference type="Gene3D" id="1.10.10.10">
    <property type="entry name" value="Winged helix-like DNA-binding domain superfamily/Winged helix DNA-binding domain"/>
    <property type="match status" value="1"/>
</dbReference>
<dbReference type="InterPro" id="IPR011991">
    <property type="entry name" value="ArsR-like_HTH"/>
</dbReference>
<dbReference type="PRINTS" id="PR00033">
    <property type="entry name" value="HTHASNC"/>
</dbReference>
<dbReference type="OrthoDB" id="9812082at2"/>
<dbReference type="InterPro" id="IPR019888">
    <property type="entry name" value="Tscrpt_reg_AsnC-like"/>
</dbReference>
<keyword evidence="2" id="KW-0238">DNA-binding</keyword>
<dbReference type="Gene3D" id="3.30.70.920">
    <property type="match status" value="1"/>
</dbReference>
<keyword evidence="3" id="KW-0804">Transcription</keyword>
<accession>A0A2M9FXJ6</accession>
<evidence type="ECO:0000256" key="3">
    <source>
        <dbReference type="ARBA" id="ARBA00023163"/>
    </source>
</evidence>
<dbReference type="PROSITE" id="PS50956">
    <property type="entry name" value="HTH_ASNC_2"/>
    <property type="match status" value="1"/>
</dbReference>
<gene>
    <name evidence="5" type="ORF">CVT23_17515</name>
</gene>
<dbReference type="PANTHER" id="PTHR30154">
    <property type="entry name" value="LEUCINE-RESPONSIVE REGULATORY PROTEIN"/>
    <property type="match status" value="1"/>
</dbReference>
<evidence type="ECO:0000256" key="1">
    <source>
        <dbReference type="ARBA" id="ARBA00023015"/>
    </source>
</evidence>
<dbReference type="GO" id="GO:0043200">
    <property type="term" value="P:response to amino acid"/>
    <property type="evidence" value="ECO:0007669"/>
    <property type="project" value="TreeGrafter"/>
</dbReference>
<reference evidence="5 6" key="1">
    <citation type="submission" date="2017-11" db="EMBL/GenBank/DDBJ databases">
        <title>Draft genome sequence of Rhizobiales bacterium SY3-13.</title>
        <authorList>
            <person name="Sun C."/>
        </authorList>
    </citation>
    <scope>NUCLEOTIDE SEQUENCE [LARGE SCALE GENOMIC DNA]</scope>
    <source>
        <strain evidence="5 6">SY3-13</strain>
    </source>
</reference>
<dbReference type="InterPro" id="IPR019885">
    <property type="entry name" value="Tscrpt_reg_HTH_AsnC-type_CS"/>
</dbReference>
<proteinExistence type="predicted"/>
<dbReference type="InterPro" id="IPR036390">
    <property type="entry name" value="WH_DNA-bd_sf"/>
</dbReference>
<feature type="domain" description="HTH asnC-type" evidence="4">
    <location>
        <begin position="9"/>
        <end position="70"/>
    </location>
</feature>
<dbReference type="PANTHER" id="PTHR30154:SF34">
    <property type="entry name" value="TRANSCRIPTIONAL REGULATOR AZLB"/>
    <property type="match status" value="1"/>
</dbReference>
<dbReference type="RefSeq" id="WP_109794624.1">
    <property type="nucleotide sequence ID" value="NZ_PHIG01000047.1"/>
</dbReference>
<name>A0A2M9FXJ6_9PROT</name>
<keyword evidence="1" id="KW-0805">Transcription regulation</keyword>
<dbReference type="GO" id="GO:0005829">
    <property type="term" value="C:cytosol"/>
    <property type="evidence" value="ECO:0007669"/>
    <property type="project" value="TreeGrafter"/>
</dbReference>
<dbReference type="GO" id="GO:0043565">
    <property type="term" value="F:sequence-specific DNA binding"/>
    <property type="evidence" value="ECO:0007669"/>
    <property type="project" value="InterPro"/>
</dbReference>
<dbReference type="Proteomes" id="UP000229498">
    <property type="component" value="Unassembled WGS sequence"/>
</dbReference>
<dbReference type="GO" id="GO:0006355">
    <property type="term" value="P:regulation of DNA-templated transcription"/>
    <property type="evidence" value="ECO:0007669"/>
    <property type="project" value="UniProtKB-ARBA"/>
</dbReference>
<dbReference type="InterPro" id="IPR000485">
    <property type="entry name" value="AsnC-type_HTH_dom"/>
</dbReference>
<keyword evidence="6" id="KW-1185">Reference proteome</keyword>
<dbReference type="SUPFAM" id="SSF54909">
    <property type="entry name" value="Dimeric alpha+beta barrel"/>
    <property type="match status" value="1"/>
</dbReference>
<dbReference type="InterPro" id="IPR036388">
    <property type="entry name" value="WH-like_DNA-bd_sf"/>
</dbReference>
<dbReference type="AlphaFoldDB" id="A0A2M9FXJ6"/>
<organism evidence="5 6">
    <name type="scientific">Minwuia thermotolerans</name>
    <dbReference type="NCBI Taxonomy" id="2056226"/>
    <lineage>
        <taxon>Bacteria</taxon>
        <taxon>Pseudomonadati</taxon>
        <taxon>Pseudomonadota</taxon>
        <taxon>Alphaproteobacteria</taxon>
        <taxon>Minwuiales</taxon>
        <taxon>Minwuiaceae</taxon>
        <taxon>Minwuia</taxon>
    </lineage>
</organism>
<evidence type="ECO:0000313" key="5">
    <source>
        <dbReference type="EMBL" id="PJK28177.1"/>
    </source>
</evidence>
<dbReference type="Pfam" id="PF01037">
    <property type="entry name" value="AsnC_trans_reg"/>
    <property type="match status" value="1"/>
</dbReference>
<dbReference type="SMART" id="SM00344">
    <property type="entry name" value="HTH_ASNC"/>
    <property type="match status" value="1"/>
</dbReference>
<sequence>MKSAKARPLDDIDRRILRELALNGRLTSAQLGERVGLSASPCWQRVRRMEDEGVIEGYAAVLDARKLGLHQTIIIEVTLERHDDDIIERFGQALAECPEVIEAYLTTGEYDYFIRVAVDSTEGYEKFLRERLYRIPGIRHTRSCFALRCLKRLVSPLPDPAG</sequence>
<dbReference type="CDD" id="cd00090">
    <property type="entry name" value="HTH_ARSR"/>
    <property type="match status" value="1"/>
</dbReference>
<evidence type="ECO:0000256" key="2">
    <source>
        <dbReference type="ARBA" id="ARBA00023125"/>
    </source>
</evidence>
<comment type="caution">
    <text evidence="5">The sequence shown here is derived from an EMBL/GenBank/DDBJ whole genome shotgun (WGS) entry which is preliminary data.</text>
</comment>
<protein>
    <submittedName>
        <fullName evidence="5">AsnC family transcriptional regulator</fullName>
    </submittedName>
</protein>
<dbReference type="PROSITE" id="PS00519">
    <property type="entry name" value="HTH_ASNC_1"/>
    <property type="match status" value="1"/>
</dbReference>
<dbReference type="EMBL" id="PHIG01000047">
    <property type="protein sequence ID" value="PJK28177.1"/>
    <property type="molecule type" value="Genomic_DNA"/>
</dbReference>
<dbReference type="SUPFAM" id="SSF46785">
    <property type="entry name" value="Winged helix' DNA-binding domain"/>
    <property type="match status" value="1"/>
</dbReference>
<evidence type="ECO:0000313" key="6">
    <source>
        <dbReference type="Proteomes" id="UP000229498"/>
    </source>
</evidence>